<dbReference type="EMBL" id="KN838537">
    <property type="protein sequence ID" value="KIK09911.1"/>
    <property type="molecule type" value="Genomic_DNA"/>
</dbReference>
<dbReference type="GO" id="GO:0006351">
    <property type="term" value="P:DNA-templated transcription"/>
    <property type="evidence" value="ECO:0007669"/>
    <property type="project" value="InterPro"/>
</dbReference>
<keyword evidence="8" id="KW-1185">Reference proteome</keyword>
<dbReference type="InterPro" id="IPR050987">
    <property type="entry name" value="AtrR-like"/>
</dbReference>
<sequence length="787" mass="88941">MFHHHEDDNSTDADASSSPHPDVTSGKRRRLHGACDACRRKKSDSAKMPRNTCTNCISSKVECTHNIPRQKKKDTQKEYIRSLELRLEQMQGLLRAMSHDPDISPIYGTSSIAEPSLGNFRFSSPQTLPQRTTATTLLPSDDEDEEDLSHVSLAEHLKQLSVEAVEDRFFGPSSFFMFAKDATNIKSEHTGTTASSIGSSLRRPLYWDLRPWEKDYTHSEGLFYMFPEDDLLQALIPTYFDKFNIFMPVLHRPTFERSFGNAQHLWDPGFGMIVLMVCAIASRYSTDSRVFLDGDTSGLSSGWRYFSQIPMHRKASMEKVTIYDLQYYCLAIIYLLGTSMPQASWHFLGLGIRYVQEKGAHRRKGKGHKPTVDDEMWKRAFWCLLSIDRFMSSFLGRPCAIQEEDYDVDFPIECDDEYWTPTDRNQAFTQPLGKPSIISGFVYYIKLCEILAFSLKTLYSTKKSKLLSGLTGNQWERQVVTELDSAMNNWKDSLPPHLQWDPTRQNAAFYHQSLNLHASYYYTQIQIHRPFLLKKSTLSLSSLTICANAARSCSRLLAVALTRGVIVYPNIIMAAFASAIVLLINIWGGKQSGIGYGLTNEINDVQICMNVLKECEKSDITRWHIPGRLRDMLNEFGSMRDGPIQRSTVTHKRGYDTSNTPPASTIPMVAFPSIPNFVPTSQVNIPSDQRKTQDPLVAQRSSNWDLSNFLLAQMTSHTSKSAHDALGNQSLAEADFDTGRQSAPIVPTEESALPNVDDKLLSLWLNAPTGFSIDEWDAYITGMSGLC</sequence>
<dbReference type="InterPro" id="IPR001138">
    <property type="entry name" value="Zn2Cys6_DnaBD"/>
</dbReference>
<evidence type="ECO:0000313" key="8">
    <source>
        <dbReference type="Proteomes" id="UP000054477"/>
    </source>
</evidence>
<dbReference type="CDD" id="cd12148">
    <property type="entry name" value="fungal_TF_MHR"/>
    <property type="match status" value="1"/>
</dbReference>
<proteinExistence type="predicted"/>
<dbReference type="SMART" id="SM00906">
    <property type="entry name" value="Fungal_trans"/>
    <property type="match status" value="1"/>
</dbReference>
<evidence type="ECO:0000313" key="7">
    <source>
        <dbReference type="EMBL" id="KIK09911.1"/>
    </source>
</evidence>
<dbReference type="GO" id="GO:0003677">
    <property type="term" value="F:DNA binding"/>
    <property type="evidence" value="ECO:0007669"/>
    <property type="project" value="InterPro"/>
</dbReference>
<feature type="region of interest" description="Disordered" evidence="3">
    <location>
        <begin position="1"/>
        <end position="33"/>
    </location>
</feature>
<dbReference type="Gene3D" id="4.10.240.10">
    <property type="entry name" value="Zn(2)-C6 fungal-type DNA-binding domain"/>
    <property type="match status" value="1"/>
</dbReference>
<dbReference type="AlphaFoldDB" id="A0A0C9XY72"/>
<dbReference type="InterPro" id="IPR007219">
    <property type="entry name" value="XnlR_reg_dom"/>
</dbReference>
<name>A0A0C9XY72_9AGAR</name>
<dbReference type="InterPro" id="IPR036864">
    <property type="entry name" value="Zn2-C6_fun-type_DNA-bd_sf"/>
</dbReference>
<keyword evidence="2" id="KW-0539">Nucleus</keyword>
<evidence type="ECO:0000259" key="5">
    <source>
        <dbReference type="SMART" id="SM00066"/>
    </source>
</evidence>
<dbReference type="SMART" id="SM00066">
    <property type="entry name" value="GAL4"/>
    <property type="match status" value="1"/>
</dbReference>
<dbReference type="HOGENOM" id="CLU_006019_2_2_1"/>
<keyword evidence="4" id="KW-0812">Transmembrane</keyword>
<feature type="domain" description="Xylanolytic transcriptional activator regulatory" evidence="6">
    <location>
        <begin position="344"/>
        <end position="417"/>
    </location>
</feature>
<evidence type="ECO:0000256" key="2">
    <source>
        <dbReference type="ARBA" id="ARBA00023242"/>
    </source>
</evidence>
<feature type="transmembrane region" description="Helical" evidence="4">
    <location>
        <begin position="565"/>
        <end position="587"/>
    </location>
</feature>
<gene>
    <name evidence="7" type="ORF">K443DRAFT_127293</name>
</gene>
<dbReference type="SUPFAM" id="SSF57701">
    <property type="entry name" value="Zn2/Cys6 DNA-binding domain"/>
    <property type="match status" value="1"/>
</dbReference>
<evidence type="ECO:0000259" key="6">
    <source>
        <dbReference type="SMART" id="SM00906"/>
    </source>
</evidence>
<reference evidence="7 8" key="1">
    <citation type="submission" date="2014-04" db="EMBL/GenBank/DDBJ databases">
        <authorList>
            <consortium name="DOE Joint Genome Institute"/>
            <person name="Kuo A."/>
            <person name="Kohler A."/>
            <person name="Nagy L.G."/>
            <person name="Floudas D."/>
            <person name="Copeland A."/>
            <person name="Barry K.W."/>
            <person name="Cichocki N."/>
            <person name="Veneault-Fourrey C."/>
            <person name="LaButti K."/>
            <person name="Lindquist E.A."/>
            <person name="Lipzen A."/>
            <person name="Lundell T."/>
            <person name="Morin E."/>
            <person name="Murat C."/>
            <person name="Sun H."/>
            <person name="Tunlid A."/>
            <person name="Henrissat B."/>
            <person name="Grigoriev I.V."/>
            <person name="Hibbett D.S."/>
            <person name="Martin F."/>
            <person name="Nordberg H.P."/>
            <person name="Cantor M.N."/>
            <person name="Hua S.X."/>
        </authorList>
    </citation>
    <scope>NUCLEOTIDE SEQUENCE [LARGE SCALE GENOMIC DNA]</scope>
    <source>
        <strain evidence="7 8">LaAM-08-1</strain>
    </source>
</reference>
<reference evidence="8" key="2">
    <citation type="submission" date="2015-01" db="EMBL/GenBank/DDBJ databases">
        <title>Evolutionary Origins and Diversification of the Mycorrhizal Mutualists.</title>
        <authorList>
            <consortium name="DOE Joint Genome Institute"/>
            <consortium name="Mycorrhizal Genomics Consortium"/>
            <person name="Kohler A."/>
            <person name="Kuo A."/>
            <person name="Nagy L.G."/>
            <person name="Floudas D."/>
            <person name="Copeland A."/>
            <person name="Barry K.W."/>
            <person name="Cichocki N."/>
            <person name="Veneault-Fourrey C."/>
            <person name="LaButti K."/>
            <person name="Lindquist E.A."/>
            <person name="Lipzen A."/>
            <person name="Lundell T."/>
            <person name="Morin E."/>
            <person name="Murat C."/>
            <person name="Riley R."/>
            <person name="Ohm R."/>
            <person name="Sun H."/>
            <person name="Tunlid A."/>
            <person name="Henrissat B."/>
            <person name="Grigoriev I.V."/>
            <person name="Hibbett D.S."/>
            <person name="Martin F."/>
        </authorList>
    </citation>
    <scope>NUCLEOTIDE SEQUENCE [LARGE SCALE GENOMIC DNA]</scope>
    <source>
        <strain evidence="8">LaAM-08-1</strain>
    </source>
</reference>
<keyword evidence="4" id="KW-0472">Membrane</keyword>
<accession>A0A0C9XY72</accession>
<evidence type="ECO:0000256" key="3">
    <source>
        <dbReference type="SAM" id="MobiDB-lite"/>
    </source>
</evidence>
<dbReference type="PANTHER" id="PTHR46910">
    <property type="entry name" value="TRANSCRIPTION FACTOR PDR1"/>
    <property type="match status" value="1"/>
</dbReference>
<dbReference type="PANTHER" id="PTHR46910:SF38">
    <property type="entry name" value="ZN(2)-C6 FUNGAL-TYPE DOMAIN-CONTAINING PROTEIN"/>
    <property type="match status" value="1"/>
</dbReference>
<feature type="domain" description="Zn(2)-C6 fungal-type" evidence="5">
    <location>
        <begin position="29"/>
        <end position="74"/>
    </location>
</feature>
<keyword evidence="4" id="KW-1133">Transmembrane helix</keyword>
<dbReference type="GO" id="GO:0000981">
    <property type="term" value="F:DNA-binding transcription factor activity, RNA polymerase II-specific"/>
    <property type="evidence" value="ECO:0007669"/>
    <property type="project" value="InterPro"/>
</dbReference>
<keyword evidence="1" id="KW-0479">Metal-binding</keyword>
<dbReference type="OrthoDB" id="4456959at2759"/>
<evidence type="ECO:0000256" key="1">
    <source>
        <dbReference type="ARBA" id="ARBA00022723"/>
    </source>
</evidence>
<protein>
    <submittedName>
        <fullName evidence="7">Unplaced genomic scaffold K443scaffold_2, whole genome shotgun sequence</fullName>
    </submittedName>
</protein>
<organism evidence="7 8">
    <name type="scientific">Laccaria amethystina LaAM-08-1</name>
    <dbReference type="NCBI Taxonomy" id="1095629"/>
    <lineage>
        <taxon>Eukaryota</taxon>
        <taxon>Fungi</taxon>
        <taxon>Dikarya</taxon>
        <taxon>Basidiomycota</taxon>
        <taxon>Agaricomycotina</taxon>
        <taxon>Agaricomycetes</taxon>
        <taxon>Agaricomycetidae</taxon>
        <taxon>Agaricales</taxon>
        <taxon>Agaricineae</taxon>
        <taxon>Hydnangiaceae</taxon>
        <taxon>Laccaria</taxon>
    </lineage>
</organism>
<evidence type="ECO:0000256" key="4">
    <source>
        <dbReference type="SAM" id="Phobius"/>
    </source>
</evidence>
<dbReference type="Proteomes" id="UP000054477">
    <property type="component" value="Unassembled WGS sequence"/>
</dbReference>
<dbReference type="CDD" id="cd00067">
    <property type="entry name" value="GAL4"/>
    <property type="match status" value="1"/>
</dbReference>
<dbReference type="GO" id="GO:0008270">
    <property type="term" value="F:zinc ion binding"/>
    <property type="evidence" value="ECO:0007669"/>
    <property type="project" value="InterPro"/>
</dbReference>
<dbReference type="STRING" id="1095629.A0A0C9XY72"/>
<dbReference type="Pfam" id="PF04082">
    <property type="entry name" value="Fungal_trans"/>
    <property type="match status" value="1"/>
</dbReference>